<feature type="transmembrane region" description="Helical" evidence="1">
    <location>
        <begin position="111"/>
        <end position="139"/>
    </location>
</feature>
<feature type="transmembrane region" description="Helical" evidence="1">
    <location>
        <begin position="20"/>
        <end position="41"/>
    </location>
</feature>
<reference evidence="2" key="1">
    <citation type="submission" date="2022-04" db="EMBL/GenBank/DDBJ databases">
        <title>Hymenobacter sp. isolated from the air.</title>
        <authorList>
            <person name="Won M."/>
            <person name="Lee C.-M."/>
            <person name="Woen H.-Y."/>
            <person name="Kwon S.-W."/>
        </authorList>
    </citation>
    <scope>NUCLEOTIDE SEQUENCE</scope>
    <source>
        <strain evidence="2">5420S-77</strain>
    </source>
</reference>
<protein>
    <recommendedName>
        <fullName evidence="4">DUF2306 domain-containing protein</fullName>
    </recommendedName>
</protein>
<dbReference type="Proteomes" id="UP000830401">
    <property type="component" value="Chromosome"/>
</dbReference>
<dbReference type="RefSeq" id="WP_245118903.1">
    <property type="nucleotide sequence ID" value="NZ_CP095061.1"/>
</dbReference>
<dbReference type="EMBL" id="CP095061">
    <property type="protein sequence ID" value="UOQ64892.1"/>
    <property type="molecule type" value="Genomic_DNA"/>
</dbReference>
<feature type="transmembrane region" description="Helical" evidence="1">
    <location>
        <begin position="80"/>
        <end position="99"/>
    </location>
</feature>
<keyword evidence="3" id="KW-1185">Reference proteome</keyword>
<evidence type="ECO:0000313" key="3">
    <source>
        <dbReference type="Proteomes" id="UP000830401"/>
    </source>
</evidence>
<accession>A0ABY4G203</accession>
<evidence type="ECO:0008006" key="4">
    <source>
        <dbReference type="Google" id="ProtNLM"/>
    </source>
</evidence>
<keyword evidence="1" id="KW-0472">Membrane</keyword>
<proteinExistence type="predicted"/>
<evidence type="ECO:0000313" key="2">
    <source>
        <dbReference type="EMBL" id="UOQ64892.1"/>
    </source>
</evidence>
<gene>
    <name evidence="2" type="ORF">MUN86_15130</name>
</gene>
<name>A0ABY4G203_9BACT</name>
<keyword evidence="1" id="KW-1133">Transmembrane helix</keyword>
<evidence type="ECO:0000256" key="1">
    <source>
        <dbReference type="SAM" id="Phobius"/>
    </source>
</evidence>
<organism evidence="2 3">
    <name type="scientific">Hymenobacter volaticus</name>
    <dbReference type="NCBI Taxonomy" id="2932254"/>
    <lineage>
        <taxon>Bacteria</taxon>
        <taxon>Pseudomonadati</taxon>
        <taxon>Bacteroidota</taxon>
        <taxon>Cytophagia</taxon>
        <taxon>Cytophagales</taxon>
        <taxon>Hymenobacteraceae</taxon>
        <taxon>Hymenobacter</taxon>
    </lineage>
</organism>
<keyword evidence="1" id="KW-0812">Transmembrane</keyword>
<sequence>MYFAPFFALPTTSLFIRSALGVHIAAGTIALLAGLVPMLGRKGGALHVRVGRVYTYCMVAVAATAVLLCVFQPLTQGRLFLTGVAVLSFYLSFTGWRAARRHSSVLQVADLALGAGSSVVGLSMIVVGVWLQAVLFAFFGG</sequence>
<feature type="transmembrane region" description="Helical" evidence="1">
    <location>
        <begin position="53"/>
        <end position="74"/>
    </location>
</feature>